<evidence type="ECO:0000256" key="9">
    <source>
        <dbReference type="ARBA" id="ARBA00023242"/>
    </source>
</evidence>
<feature type="domain" description="C2H2-type" evidence="12">
    <location>
        <begin position="481"/>
        <end position="509"/>
    </location>
</feature>
<keyword evidence="4 10" id="KW-0863">Zinc-finger</keyword>
<feature type="compositionally biased region" description="Acidic residues" evidence="11">
    <location>
        <begin position="278"/>
        <end position="296"/>
    </location>
</feature>
<feature type="domain" description="C2H2-type" evidence="12">
    <location>
        <begin position="668"/>
        <end position="696"/>
    </location>
</feature>
<dbReference type="Gene3D" id="3.30.160.60">
    <property type="entry name" value="Classic Zinc Finger"/>
    <property type="match status" value="8"/>
</dbReference>
<keyword evidence="5" id="KW-0862">Zinc</keyword>
<evidence type="ECO:0000256" key="11">
    <source>
        <dbReference type="SAM" id="MobiDB-lite"/>
    </source>
</evidence>
<dbReference type="PROSITE" id="PS00028">
    <property type="entry name" value="ZINC_FINGER_C2H2_1"/>
    <property type="match status" value="10"/>
</dbReference>
<comment type="caution">
    <text evidence="13">The sequence shown here is derived from an EMBL/GenBank/DDBJ whole genome shotgun (WGS) entry which is preliminary data.</text>
</comment>
<evidence type="ECO:0000256" key="8">
    <source>
        <dbReference type="ARBA" id="ARBA00023163"/>
    </source>
</evidence>
<feature type="compositionally biased region" description="Basic residues" evidence="11">
    <location>
        <begin position="842"/>
        <end position="855"/>
    </location>
</feature>
<keyword evidence="6" id="KW-0805">Transcription regulation</keyword>
<feature type="domain" description="C2H2-type" evidence="12">
    <location>
        <begin position="700"/>
        <end position="727"/>
    </location>
</feature>
<evidence type="ECO:0000256" key="2">
    <source>
        <dbReference type="ARBA" id="ARBA00022723"/>
    </source>
</evidence>
<dbReference type="OMA" id="CTICSID"/>
<dbReference type="GO" id="GO:0008270">
    <property type="term" value="F:zinc ion binding"/>
    <property type="evidence" value="ECO:0007669"/>
    <property type="project" value="UniProtKB-KW"/>
</dbReference>
<protein>
    <submittedName>
        <fullName evidence="13">Zinc finger and SCAN domain-containing protein 2</fullName>
    </submittedName>
</protein>
<evidence type="ECO:0000256" key="10">
    <source>
        <dbReference type="PROSITE-ProRule" id="PRU00042"/>
    </source>
</evidence>
<dbReference type="OrthoDB" id="6077919at2759"/>
<dbReference type="Proteomes" id="UP000198287">
    <property type="component" value="Unassembled WGS sequence"/>
</dbReference>
<evidence type="ECO:0000313" key="14">
    <source>
        <dbReference type="Proteomes" id="UP000198287"/>
    </source>
</evidence>
<keyword evidence="2" id="KW-0479">Metal-binding</keyword>
<evidence type="ECO:0000259" key="12">
    <source>
        <dbReference type="PROSITE" id="PS50157"/>
    </source>
</evidence>
<sequence>MPPSQVSSCTICSIDLSNLGYHHRPPELNLKLGESINYDTSGSKRLSKDVDVYFILRNLLRLPSTLMEDLLASSEGRCMAEWGLVFCIVCRRMVEEAGFIFDRITKLKQDYEEVRKKIRARILVKEDGILATTSNMRRRGRRGKDRHGSSSSVVEKIREYFCKAQDTRINETELKEKEKSILMNHPRLILPNFEDPVKVEPVIDDASFCDDFFIPDDAQFAEEFVPCIQEKSPGNHDESVKIQEDASRRSLRPRQARKIENDNSESDEDGDDSHSDESGDFENNSEEEDDQEDDESSHETGESQRIQTSRTKAIRMEVKHREYNSTSRRPPNYTRTDIDNKINLQKCQYCNFSSKNGYALDAHILNVHQGVERPFPCDLCEITCNRFGAIMLHIDIRHHSQIFNAEEPVPAPGAEIDPSNSDVFNAIVEVKEIEVGNECDNVDTNLDVKHGPLQNAFEPLQEAKEKCKRKSRTFNPEGRPFKCDKCPHRYSDMWLLNAHILRSHHGDKQSYECDQCERRFSRQQVLFEHRADQHPTILTPYEGPPATSFERRIAELASIEKPGIIDIPISTNKKIYTCTKCDVDFQSRISCEVHLRRAHYGPDSKIKCSECDSYFLTSTGKNNHFKNVHIYKRDPTAREVLSCSKCPEKFKLQRDLRKHLRTHRIKEHMCELCPQTFTEKINLTHHQRRVHHEELGLSPWKCELCHKNLNSKRNLDLHMITHTGEFPFQCDKCPRRFVLESQVLRHIATAHNNEKPFKCSYCEKKFATKFNLTNHNRVHTGEKPFKCRFCLKDYSDGPTYRRHLETHGTKVHTCPTCQKEFKVWHSFRLHCLKHDGKGVVRRKNTTTTIQRKKQRVNYEKEDSAMSTSESEDEEQDPNPLPEINDNPAQN</sequence>
<dbReference type="InterPro" id="IPR036236">
    <property type="entry name" value="Znf_C2H2_sf"/>
</dbReference>
<accession>A0A226ENT6</accession>
<feature type="compositionally biased region" description="Basic and acidic residues" evidence="11">
    <location>
        <begin position="233"/>
        <end position="248"/>
    </location>
</feature>
<evidence type="ECO:0000256" key="7">
    <source>
        <dbReference type="ARBA" id="ARBA00023125"/>
    </source>
</evidence>
<evidence type="ECO:0000256" key="1">
    <source>
        <dbReference type="ARBA" id="ARBA00004123"/>
    </source>
</evidence>
<gene>
    <name evidence="13" type="ORF">Fcan01_04348</name>
</gene>
<evidence type="ECO:0000256" key="3">
    <source>
        <dbReference type="ARBA" id="ARBA00022737"/>
    </source>
</evidence>
<feature type="domain" description="C2H2-type" evidence="12">
    <location>
        <begin position="576"/>
        <end position="604"/>
    </location>
</feature>
<keyword evidence="9" id="KW-0539">Nucleus</keyword>
<dbReference type="AlphaFoldDB" id="A0A226ENT6"/>
<dbReference type="GO" id="GO:0003677">
    <property type="term" value="F:DNA binding"/>
    <property type="evidence" value="ECO:0007669"/>
    <property type="project" value="UniProtKB-KW"/>
</dbReference>
<keyword evidence="3" id="KW-0677">Repeat</keyword>
<keyword evidence="14" id="KW-1185">Reference proteome</keyword>
<evidence type="ECO:0000256" key="5">
    <source>
        <dbReference type="ARBA" id="ARBA00022833"/>
    </source>
</evidence>
<evidence type="ECO:0000256" key="4">
    <source>
        <dbReference type="ARBA" id="ARBA00022771"/>
    </source>
</evidence>
<proteinExistence type="predicted"/>
<dbReference type="SUPFAM" id="SSF57667">
    <property type="entry name" value="beta-beta-alpha zinc fingers"/>
    <property type="match status" value="5"/>
</dbReference>
<dbReference type="InterPro" id="IPR050331">
    <property type="entry name" value="Zinc_finger"/>
</dbReference>
<dbReference type="PANTHER" id="PTHR16515">
    <property type="entry name" value="PR DOMAIN ZINC FINGER PROTEIN"/>
    <property type="match status" value="1"/>
</dbReference>
<evidence type="ECO:0000313" key="13">
    <source>
        <dbReference type="EMBL" id="OXA59315.1"/>
    </source>
</evidence>
<feature type="domain" description="C2H2-type" evidence="12">
    <location>
        <begin position="757"/>
        <end position="784"/>
    </location>
</feature>
<organism evidence="13 14">
    <name type="scientific">Folsomia candida</name>
    <name type="common">Springtail</name>
    <dbReference type="NCBI Taxonomy" id="158441"/>
    <lineage>
        <taxon>Eukaryota</taxon>
        <taxon>Metazoa</taxon>
        <taxon>Ecdysozoa</taxon>
        <taxon>Arthropoda</taxon>
        <taxon>Hexapoda</taxon>
        <taxon>Collembola</taxon>
        <taxon>Entomobryomorpha</taxon>
        <taxon>Isotomoidea</taxon>
        <taxon>Isotomidae</taxon>
        <taxon>Proisotominae</taxon>
        <taxon>Folsomia</taxon>
    </lineage>
</organism>
<dbReference type="PROSITE" id="PS50157">
    <property type="entry name" value="ZINC_FINGER_C2H2_2"/>
    <property type="match status" value="9"/>
</dbReference>
<feature type="region of interest" description="Disordered" evidence="11">
    <location>
        <begin position="230"/>
        <end position="315"/>
    </location>
</feature>
<dbReference type="GO" id="GO:0010468">
    <property type="term" value="P:regulation of gene expression"/>
    <property type="evidence" value="ECO:0007669"/>
    <property type="project" value="TreeGrafter"/>
</dbReference>
<dbReference type="Pfam" id="PF13912">
    <property type="entry name" value="zf-C2H2_6"/>
    <property type="match status" value="1"/>
</dbReference>
<keyword evidence="8" id="KW-0804">Transcription</keyword>
<dbReference type="EMBL" id="LNIX01000002">
    <property type="protein sequence ID" value="OXA59315.1"/>
    <property type="molecule type" value="Genomic_DNA"/>
</dbReference>
<dbReference type="Pfam" id="PF00096">
    <property type="entry name" value="zf-C2H2"/>
    <property type="match status" value="3"/>
</dbReference>
<evidence type="ECO:0000256" key="6">
    <source>
        <dbReference type="ARBA" id="ARBA00023015"/>
    </source>
</evidence>
<reference evidence="13 14" key="1">
    <citation type="submission" date="2015-12" db="EMBL/GenBank/DDBJ databases">
        <title>The genome of Folsomia candida.</title>
        <authorList>
            <person name="Faddeeva A."/>
            <person name="Derks M.F."/>
            <person name="Anvar Y."/>
            <person name="Smit S."/>
            <person name="Van Straalen N."/>
            <person name="Roelofs D."/>
        </authorList>
    </citation>
    <scope>NUCLEOTIDE SEQUENCE [LARGE SCALE GENOMIC DNA]</scope>
    <source>
        <strain evidence="13 14">VU population</strain>
        <tissue evidence="13">Whole body</tissue>
    </source>
</reference>
<feature type="compositionally biased region" description="Acidic residues" evidence="11">
    <location>
        <begin position="262"/>
        <end position="271"/>
    </location>
</feature>
<dbReference type="SMART" id="SM00355">
    <property type="entry name" value="ZnF_C2H2"/>
    <property type="match status" value="13"/>
</dbReference>
<dbReference type="GO" id="GO:0005634">
    <property type="term" value="C:nucleus"/>
    <property type="evidence" value="ECO:0007669"/>
    <property type="project" value="UniProtKB-SubCell"/>
</dbReference>
<feature type="region of interest" description="Disordered" evidence="11">
    <location>
        <begin position="842"/>
        <end position="890"/>
    </location>
</feature>
<keyword evidence="7" id="KW-0238">DNA-binding</keyword>
<dbReference type="PANTHER" id="PTHR16515:SF49">
    <property type="entry name" value="GASTRULA ZINC FINGER PROTEIN XLCGF49.1-LIKE-RELATED"/>
    <property type="match status" value="1"/>
</dbReference>
<comment type="subcellular location">
    <subcellularLocation>
        <location evidence="1">Nucleus</location>
    </subcellularLocation>
</comment>
<dbReference type="InterPro" id="IPR013087">
    <property type="entry name" value="Znf_C2H2_type"/>
</dbReference>
<feature type="domain" description="C2H2-type" evidence="12">
    <location>
        <begin position="511"/>
        <end position="534"/>
    </location>
</feature>
<feature type="domain" description="C2H2-type" evidence="12">
    <location>
        <begin position="606"/>
        <end position="634"/>
    </location>
</feature>
<name>A0A226ENT6_FOLCA</name>
<dbReference type="FunFam" id="3.30.160.60:FF:001485">
    <property type="entry name" value="Krueppel-related zinc finger protein"/>
    <property type="match status" value="1"/>
</dbReference>
<feature type="domain" description="C2H2-type" evidence="12">
    <location>
        <begin position="641"/>
        <end position="668"/>
    </location>
</feature>
<feature type="domain" description="C2H2-type" evidence="12">
    <location>
        <begin position="728"/>
        <end position="756"/>
    </location>
</feature>